<organism evidence="14 15">
    <name type="scientific">Candidatus Brennerbacteria bacterium RIFOXYD1_FULL_41_16</name>
    <dbReference type="NCBI Taxonomy" id="1797529"/>
    <lineage>
        <taxon>Bacteria</taxon>
        <taxon>Candidatus Brenneribacteriota</taxon>
    </lineage>
</organism>
<dbReference type="InterPro" id="IPR029017">
    <property type="entry name" value="Enolase-like_N"/>
</dbReference>
<dbReference type="EMBL" id="MHHY01000009">
    <property type="protein sequence ID" value="OGY40285.1"/>
    <property type="molecule type" value="Genomic_DNA"/>
</dbReference>
<dbReference type="AlphaFoldDB" id="A0A1G1XJG8"/>
<accession>A0A1G1XJG8</accession>
<gene>
    <name evidence="14" type="ORF">A2570_03345</name>
</gene>
<dbReference type="EC" id="4.2.1.11" evidence="3"/>
<feature type="binding site" evidence="10">
    <location>
        <position position="283"/>
    </location>
    <ligand>
        <name>substrate</name>
    </ligand>
</feature>
<dbReference type="SMART" id="SM01193">
    <property type="entry name" value="Enolase_N"/>
    <property type="match status" value="1"/>
</dbReference>
<feature type="binding site" evidence="11">
    <location>
        <position position="255"/>
    </location>
    <ligand>
        <name>Mg(2+)</name>
        <dbReference type="ChEBI" id="CHEBI:18420"/>
    </ligand>
</feature>
<keyword evidence="11" id="KW-0479">Metal-binding</keyword>
<dbReference type="InterPro" id="IPR000941">
    <property type="entry name" value="Enolase"/>
</dbReference>
<evidence type="ECO:0000313" key="14">
    <source>
        <dbReference type="EMBL" id="OGY40285.1"/>
    </source>
</evidence>
<feature type="domain" description="Enolase C-terminal TIM barrel" evidence="12">
    <location>
        <begin position="132"/>
        <end position="382"/>
    </location>
</feature>
<feature type="binding site" evidence="10">
    <location>
        <position position="255"/>
    </location>
    <ligand>
        <name>substrate</name>
    </ligand>
</feature>
<evidence type="ECO:0000256" key="11">
    <source>
        <dbReference type="PIRSR" id="PIRSR001400-3"/>
    </source>
</evidence>
<feature type="binding site" evidence="10">
    <location>
        <position position="148"/>
    </location>
    <ligand>
        <name>substrate</name>
    </ligand>
</feature>
<comment type="pathway">
    <text evidence="1">Carbohydrate degradation; glycolysis; pyruvate from D-glyceraldehyde 3-phosphate: step 4/5.</text>
</comment>
<dbReference type="STRING" id="1797529.A2570_03345"/>
<sequence>MAKIQKIEIQKVLGFRSSETIKASVFDEAGESAEAFVAFGKSEGKYEAKYLEPDKAVLKGDELTKLLYGFDLTDQAGIDWKMIEADGTFQKDVLGGNVMLGASVACAKLAAKTQKKELFAYLGGMVGQETIVYKPPKILFNIIEGGVHADNSLPIQEHLLISGKSSIKDQIVALDKVFDSLAVKFGDGAEFGDEGGFSYRFQSEDEVFSLINQQLENGDMVGIDAAANNIKNFDPEYYLGYYQKLLKEYPFLYFEDPFPEEGFDEYWQKLYAAIGDKALVVGDDLTVTNPKKLKEILDKKMINGIIIKPDQVGTLTETFETIKLARENNLKIAVSHRSQETNDDFLADLAVACNADFVKFGAFYQGERLAKYNRLLAIESQF</sequence>
<dbReference type="Pfam" id="PF00113">
    <property type="entry name" value="Enolase_C"/>
    <property type="match status" value="2"/>
</dbReference>
<keyword evidence="5" id="KW-0964">Secreted</keyword>
<dbReference type="Pfam" id="PF03952">
    <property type="entry name" value="Enolase_N"/>
    <property type="match status" value="1"/>
</dbReference>
<comment type="caution">
    <text evidence="14">The sequence shown here is derived from an EMBL/GenBank/DDBJ whole genome shotgun (WGS) entry which is preliminary data.</text>
</comment>
<feature type="domain" description="Enolase N-terminal" evidence="13">
    <location>
        <begin position="4"/>
        <end position="122"/>
    </location>
</feature>
<feature type="binding site" evidence="10">
    <location>
        <position position="157"/>
    </location>
    <ligand>
        <name>substrate</name>
    </ligand>
</feature>
<keyword evidence="6 11" id="KW-0460">Magnesium</keyword>
<keyword evidence="7" id="KW-0324">Glycolysis</keyword>
<dbReference type="PIRSF" id="PIRSF001400">
    <property type="entry name" value="Enolase"/>
    <property type="match status" value="1"/>
</dbReference>
<dbReference type="InterPro" id="IPR036849">
    <property type="entry name" value="Enolase-like_C_sf"/>
</dbReference>
<dbReference type="PANTHER" id="PTHR11902">
    <property type="entry name" value="ENOLASE"/>
    <property type="match status" value="1"/>
</dbReference>
<dbReference type="SUPFAM" id="SSF51604">
    <property type="entry name" value="Enolase C-terminal domain-like"/>
    <property type="match status" value="1"/>
</dbReference>
<feature type="binding site" evidence="10">
    <location>
        <position position="359"/>
    </location>
    <ligand>
        <name>substrate</name>
    </ligand>
</feature>
<feature type="active site" description="Proton donor" evidence="9">
    <location>
        <position position="194"/>
    </location>
</feature>
<dbReference type="InterPro" id="IPR020810">
    <property type="entry name" value="Enolase_C"/>
</dbReference>
<evidence type="ECO:0000256" key="6">
    <source>
        <dbReference type="ARBA" id="ARBA00022842"/>
    </source>
</evidence>
<dbReference type="PANTHER" id="PTHR11902:SF1">
    <property type="entry name" value="ENOLASE"/>
    <property type="match status" value="1"/>
</dbReference>
<evidence type="ECO:0000256" key="7">
    <source>
        <dbReference type="ARBA" id="ARBA00023152"/>
    </source>
</evidence>
<evidence type="ECO:0000256" key="4">
    <source>
        <dbReference type="ARBA" id="ARBA00017068"/>
    </source>
</evidence>
<keyword evidence="8" id="KW-0456">Lyase</keyword>
<dbReference type="InterPro" id="IPR020809">
    <property type="entry name" value="Enolase_CS"/>
</dbReference>
<dbReference type="SMART" id="SM01192">
    <property type="entry name" value="Enolase_C"/>
    <property type="match status" value="1"/>
</dbReference>
<feature type="active site" description="Proton acceptor" evidence="9">
    <location>
        <position position="308"/>
    </location>
</feature>
<reference evidence="14 15" key="1">
    <citation type="journal article" date="2016" name="Nat. Commun.">
        <title>Thousands of microbial genomes shed light on interconnected biogeochemical processes in an aquifer system.</title>
        <authorList>
            <person name="Anantharaman K."/>
            <person name="Brown C.T."/>
            <person name="Hug L.A."/>
            <person name="Sharon I."/>
            <person name="Castelle C.J."/>
            <person name="Probst A.J."/>
            <person name="Thomas B.C."/>
            <person name="Singh A."/>
            <person name="Wilkins M.J."/>
            <person name="Karaoz U."/>
            <person name="Brodie E.L."/>
            <person name="Williams K.H."/>
            <person name="Hubbard S.S."/>
            <person name="Banfield J.F."/>
        </authorList>
    </citation>
    <scope>NUCLEOTIDE SEQUENCE [LARGE SCALE GENOMIC DNA]</scope>
</reference>
<evidence type="ECO:0000256" key="10">
    <source>
        <dbReference type="PIRSR" id="PIRSR001400-2"/>
    </source>
</evidence>
<evidence type="ECO:0000256" key="5">
    <source>
        <dbReference type="ARBA" id="ARBA00022525"/>
    </source>
</evidence>
<name>A0A1G1XJG8_9BACT</name>
<evidence type="ECO:0000313" key="15">
    <source>
        <dbReference type="Proteomes" id="UP000178570"/>
    </source>
</evidence>
<dbReference type="SUPFAM" id="SSF54826">
    <property type="entry name" value="Enolase N-terminal domain-like"/>
    <property type="match status" value="1"/>
</dbReference>
<feature type="binding site" evidence="11">
    <location>
        <position position="283"/>
    </location>
    <ligand>
        <name>Mg(2+)</name>
        <dbReference type="ChEBI" id="CHEBI:18420"/>
    </ligand>
</feature>
<feature type="binding site" evidence="10">
    <location>
        <begin position="335"/>
        <end position="338"/>
    </location>
    <ligand>
        <name>substrate</name>
    </ligand>
</feature>
<dbReference type="GO" id="GO:0006096">
    <property type="term" value="P:glycolytic process"/>
    <property type="evidence" value="ECO:0007669"/>
    <property type="project" value="UniProtKB-UniPathway"/>
</dbReference>
<dbReference type="SFLD" id="SFLDS00001">
    <property type="entry name" value="Enolase"/>
    <property type="match status" value="1"/>
</dbReference>
<dbReference type="GO" id="GO:0000015">
    <property type="term" value="C:phosphopyruvate hydratase complex"/>
    <property type="evidence" value="ECO:0007669"/>
    <property type="project" value="InterPro"/>
</dbReference>
<evidence type="ECO:0000259" key="12">
    <source>
        <dbReference type="SMART" id="SM01192"/>
    </source>
</evidence>
<evidence type="ECO:0000256" key="9">
    <source>
        <dbReference type="PIRSR" id="PIRSR001400-1"/>
    </source>
</evidence>
<dbReference type="Proteomes" id="UP000178570">
    <property type="component" value="Unassembled WGS sequence"/>
</dbReference>
<evidence type="ECO:0000259" key="13">
    <source>
        <dbReference type="SMART" id="SM01193"/>
    </source>
</evidence>
<dbReference type="PRINTS" id="PR00148">
    <property type="entry name" value="ENOLASE"/>
</dbReference>
<evidence type="ECO:0000256" key="2">
    <source>
        <dbReference type="ARBA" id="ARBA00009604"/>
    </source>
</evidence>
<dbReference type="UniPathway" id="UPA00109">
    <property type="reaction ID" value="UER00187"/>
</dbReference>
<protein>
    <recommendedName>
        <fullName evidence="4">Enolase</fullName>
        <ecNumber evidence="3">4.2.1.11</ecNumber>
    </recommendedName>
</protein>
<dbReference type="GO" id="GO:0000287">
    <property type="term" value="F:magnesium ion binding"/>
    <property type="evidence" value="ECO:0007669"/>
    <property type="project" value="InterPro"/>
</dbReference>
<proteinExistence type="inferred from homology"/>
<dbReference type="GO" id="GO:0004634">
    <property type="term" value="F:phosphopyruvate hydratase activity"/>
    <property type="evidence" value="ECO:0007669"/>
    <property type="project" value="UniProtKB-EC"/>
</dbReference>
<dbReference type="InterPro" id="IPR020811">
    <property type="entry name" value="Enolase_N"/>
</dbReference>
<dbReference type="Gene3D" id="3.30.390.10">
    <property type="entry name" value="Enolase-like, N-terminal domain"/>
    <property type="match status" value="1"/>
</dbReference>
<comment type="cofactor">
    <cofactor evidence="11">
        <name>Mg(2+)</name>
        <dbReference type="ChEBI" id="CHEBI:18420"/>
    </cofactor>
    <text evidence="11">Mg(2+) is required for catalysis and for stabilizing the dimer.</text>
</comment>
<evidence type="ECO:0000256" key="1">
    <source>
        <dbReference type="ARBA" id="ARBA00005031"/>
    </source>
</evidence>
<dbReference type="Gene3D" id="3.20.20.120">
    <property type="entry name" value="Enolase-like C-terminal domain"/>
    <property type="match status" value="1"/>
</dbReference>
<evidence type="ECO:0000256" key="8">
    <source>
        <dbReference type="ARBA" id="ARBA00023239"/>
    </source>
</evidence>
<dbReference type="PROSITE" id="PS00164">
    <property type="entry name" value="ENOLASE"/>
    <property type="match status" value="1"/>
</dbReference>
<evidence type="ECO:0000256" key="3">
    <source>
        <dbReference type="ARBA" id="ARBA00012058"/>
    </source>
</evidence>
<comment type="similarity">
    <text evidence="2">Belongs to the enolase family.</text>
</comment>